<evidence type="ECO:0000313" key="2">
    <source>
        <dbReference type="Proteomes" id="UP000006462"/>
    </source>
</evidence>
<sequence length="70" mass="7836">MLAPSRFGAAGRNALKSRIAAPVQMPFVLFSTFALSVINAQSSLCLREFFRLLYAGILMLKIYNKHTIFL</sequence>
<gene>
    <name evidence="1" type="ORF">HMPREF7215_1496</name>
</gene>
<evidence type="ECO:0000313" key="1">
    <source>
        <dbReference type="EMBL" id="EFB91627.1"/>
    </source>
</evidence>
<comment type="caution">
    <text evidence="1">The sequence shown here is derived from an EMBL/GenBank/DDBJ whole genome shotgun (WGS) entry which is preliminary data.</text>
</comment>
<organism evidence="1 2">
    <name type="scientific">Pyramidobacter piscolens W5455</name>
    <dbReference type="NCBI Taxonomy" id="352165"/>
    <lineage>
        <taxon>Bacteria</taxon>
        <taxon>Thermotogati</taxon>
        <taxon>Synergistota</taxon>
        <taxon>Synergistia</taxon>
        <taxon>Synergistales</taxon>
        <taxon>Dethiosulfovibrionaceae</taxon>
        <taxon>Pyramidobacter</taxon>
    </lineage>
</organism>
<protein>
    <submittedName>
        <fullName evidence="1">Uncharacterized protein</fullName>
    </submittedName>
</protein>
<reference evidence="1 2" key="1">
    <citation type="submission" date="2009-12" db="EMBL/GenBank/DDBJ databases">
        <authorList>
            <person name="Shrivastava S."/>
            <person name="Madupu R."/>
            <person name="Durkin A.S."/>
            <person name="Torralba M."/>
            <person name="Methe B."/>
            <person name="Sutton G.G."/>
            <person name="Strausberg R.L."/>
            <person name="Nelson K.E."/>
        </authorList>
    </citation>
    <scope>NUCLEOTIDE SEQUENCE [LARGE SCALE GENOMIC DNA]</scope>
    <source>
        <strain evidence="1 2">W5455</strain>
    </source>
</reference>
<keyword evidence="2" id="KW-1185">Reference proteome</keyword>
<name>A0ABP2HWG4_9BACT</name>
<proteinExistence type="predicted"/>
<dbReference type="Proteomes" id="UP000006462">
    <property type="component" value="Unassembled WGS sequence"/>
</dbReference>
<accession>A0ABP2HWG4</accession>
<dbReference type="EMBL" id="ADFP01000025">
    <property type="protein sequence ID" value="EFB91627.1"/>
    <property type="molecule type" value="Genomic_DNA"/>
</dbReference>